<dbReference type="InterPro" id="IPR016163">
    <property type="entry name" value="Ald_DH_C"/>
</dbReference>
<gene>
    <name evidence="7" type="ORF">KHA99_19415</name>
</gene>
<proteinExistence type="inferred from homology"/>
<dbReference type="FunFam" id="3.40.605.10:FF:000026">
    <property type="entry name" value="Aldehyde dehydrogenase, putative"/>
    <property type="match status" value="1"/>
</dbReference>
<dbReference type="Gene3D" id="3.40.605.10">
    <property type="entry name" value="Aldehyde Dehydrogenase, Chain A, domain 1"/>
    <property type="match status" value="1"/>
</dbReference>
<protein>
    <submittedName>
        <fullName evidence="7">Aldehyde dehydrogenase family protein</fullName>
    </submittedName>
</protein>
<dbReference type="InterPro" id="IPR016161">
    <property type="entry name" value="Ald_DH/histidinol_DH"/>
</dbReference>
<evidence type="ECO:0000256" key="1">
    <source>
        <dbReference type="ARBA" id="ARBA00009986"/>
    </source>
</evidence>
<keyword evidence="2 5" id="KW-0560">Oxidoreductase</keyword>
<dbReference type="EMBL" id="JAGYPF010000004">
    <property type="protein sequence ID" value="MBS4214620.1"/>
    <property type="molecule type" value="Genomic_DNA"/>
</dbReference>
<dbReference type="InterPro" id="IPR029510">
    <property type="entry name" value="Ald_DH_CS_GLU"/>
</dbReference>
<reference evidence="7" key="1">
    <citation type="submission" date="2021-05" db="EMBL/GenBank/DDBJ databases">
        <title>Novel Bacillus species.</title>
        <authorList>
            <person name="Liu G."/>
        </authorList>
    </citation>
    <scope>NUCLEOTIDE SEQUENCE</scope>
    <source>
        <strain evidence="7">FJAT-49825</strain>
    </source>
</reference>
<dbReference type="RefSeq" id="WP_213119150.1">
    <property type="nucleotide sequence ID" value="NZ_JAGYPF010000004.1"/>
</dbReference>
<dbReference type="CDD" id="cd07091">
    <property type="entry name" value="ALDH_F1-2_Ald2-like"/>
    <property type="match status" value="1"/>
</dbReference>
<evidence type="ECO:0000256" key="2">
    <source>
        <dbReference type="ARBA" id="ARBA00023002"/>
    </source>
</evidence>
<dbReference type="AlphaFoldDB" id="A0A942YX19"/>
<accession>A0A942YX19</accession>
<comment type="similarity">
    <text evidence="1 5">Belongs to the aldehyde dehydrogenase family.</text>
</comment>
<dbReference type="PROSITE" id="PS00687">
    <property type="entry name" value="ALDEHYDE_DEHYDR_GLU"/>
    <property type="match status" value="1"/>
</dbReference>
<dbReference type="FunFam" id="3.40.309.10:FF:000001">
    <property type="entry name" value="Mitochondrial aldehyde dehydrogenase 2"/>
    <property type="match status" value="1"/>
</dbReference>
<name>A0A942YX19_9BACI</name>
<dbReference type="SUPFAM" id="SSF53720">
    <property type="entry name" value="ALDH-like"/>
    <property type="match status" value="1"/>
</dbReference>
<dbReference type="InterPro" id="IPR016162">
    <property type="entry name" value="Ald_DH_N"/>
</dbReference>
<dbReference type="Gene3D" id="3.40.309.10">
    <property type="entry name" value="Aldehyde Dehydrogenase, Chain A, domain 2"/>
    <property type="match status" value="1"/>
</dbReference>
<evidence type="ECO:0000256" key="4">
    <source>
        <dbReference type="PROSITE-ProRule" id="PRU10007"/>
    </source>
</evidence>
<sequence>MVQTLELSQKVVEFLKGTKKLFINGQWVESVSGKTFETKNPATGEVITNVYESQEADIDRAVKAAREAFDNGPWSKISGSDRSRLIYKLADLMEENLEELAQLETLDNGKPINESKFFDVPTAIEHFRYYAGWSTKIVGQTIPVNGNFFTYTRHEPVGVVGQIIPWNFPLLMAAWKLGAALATGCTVVLKPAEQTPLSALYLAKLMQEAGFPDGVVNIVPGFGPTAGEPLVRHEMVNKVAFTGSTVVGKQIMRLASDSLKRVTLELGGKSPNIILPDADLTKAIPGSLMGIMFNQGQVCTAGSRLFVQKKAYDNVVADLVSYSKSIKQGPGLDTNTQMGPLVTEKQQNRVMSYIEKGRQEGAEMLTGGRNPFDSGYFVEPTIFSAVQDNMTIAREEIFGPVLVAMPFDDLDEVIKRANNTTYGLAAAVWTENVRNAHYVASKLQAGTVWVNSYNAVDAAAPFGGFKQSGIGREMGSYALDAYTEVKSVFVNMD</sequence>
<organism evidence="7 8">
    <name type="scientific">Neobacillus rhizophilus</name>
    <dbReference type="NCBI Taxonomy" id="2833579"/>
    <lineage>
        <taxon>Bacteria</taxon>
        <taxon>Bacillati</taxon>
        <taxon>Bacillota</taxon>
        <taxon>Bacilli</taxon>
        <taxon>Bacillales</taxon>
        <taxon>Bacillaceae</taxon>
        <taxon>Neobacillus</taxon>
    </lineage>
</organism>
<dbReference type="GO" id="GO:0019752">
    <property type="term" value="P:carboxylic acid metabolic process"/>
    <property type="evidence" value="ECO:0007669"/>
    <property type="project" value="UniProtKB-ARBA"/>
</dbReference>
<dbReference type="PANTHER" id="PTHR11699">
    <property type="entry name" value="ALDEHYDE DEHYDROGENASE-RELATED"/>
    <property type="match status" value="1"/>
</dbReference>
<evidence type="ECO:0000313" key="7">
    <source>
        <dbReference type="EMBL" id="MBS4214620.1"/>
    </source>
</evidence>
<dbReference type="InterPro" id="IPR015590">
    <property type="entry name" value="Aldehyde_DH_dom"/>
</dbReference>
<dbReference type="FunFam" id="3.40.605.10:FF:000011">
    <property type="entry name" value="ALD5p Mitochondrial aldehyde dehydrogenase"/>
    <property type="match status" value="1"/>
</dbReference>
<dbReference type="GO" id="GO:0016620">
    <property type="term" value="F:oxidoreductase activity, acting on the aldehyde or oxo group of donors, NAD or NADP as acceptor"/>
    <property type="evidence" value="ECO:0007669"/>
    <property type="project" value="InterPro"/>
</dbReference>
<feature type="active site" evidence="4">
    <location>
        <position position="265"/>
    </location>
</feature>
<feature type="domain" description="Aldehyde dehydrogenase" evidence="6">
    <location>
        <begin position="27"/>
        <end position="488"/>
    </location>
</feature>
<keyword evidence="3" id="KW-0520">NAD</keyword>
<evidence type="ECO:0000256" key="3">
    <source>
        <dbReference type="ARBA" id="ARBA00023027"/>
    </source>
</evidence>
<evidence type="ECO:0000313" key="8">
    <source>
        <dbReference type="Proteomes" id="UP000679749"/>
    </source>
</evidence>
<dbReference type="Proteomes" id="UP000679749">
    <property type="component" value="Unassembled WGS sequence"/>
</dbReference>
<evidence type="ECO:0000259" key="6">
    <source>
        <dbReference type="Pfam" id="PF00171"/>
    </source>
</evidence>
<evidence type="ECO:0000256" key="5">
    <source>
        <dbReference type="RuleBase" id="RU003345"/>
    </source>
</evidence>
<comment type="caution">
    <text evidence="7">The sequence shown here is derived from an EMBL/GenBank/DDBJ whole genome shotgun (WGS) entry which is preliminary data.</text>
</comment>
<keyword evidence="8" id="KW-1185">Reference proteome</keyword>
<dbReference type="Pfam" id="PF00171">
    <property type="entry name" value="Aldedh"/>
    <property type="match status" value="1"/>
</dbReference>